<dbReference type="InterPro" id="IPR008753">
    <property type="entry name" value="Peptidase_M13_N"/>
</dbReference>
<evidence type="ECO:0000259" key="10">
    <source>
        <dbReference type="Pfam" id="PF05649"/>
    </source>
</evidence>
<evidence type="ECO:0000313" key="11">
    <source>
        <dbReference type="EMBL" id="TWT49503.1"/>
    </source>
</evidence>
<protein>
    <submittedName>
        <fullName evidence="11">Neutral endopeptidase</fullName>
        <ecNumber evidence="11">3.4.24.-</ecNumber>
    </submittedName>
</protein>
<reference evidence="11 12" key="1">
    <citation type="submission" date="2019-02" db="EMBL/GenBank/DDBJ databases">
        <title>Deep-cultivation of Planctomycetes and their phenomic and genomic characterization uncovers novel biology.</title>
        <authorList>
            <person name="Wiegand S."/>
            <person name="Jogler M."/>
            <person name="Boedeker C."/>
            <person name="Pinto D."/>
            <person name="Vollmers J."/>
            <person name="Rivas-Marin E."/>
            <person name="Kohn T."/>
            <person name="Peeters S.H."/>
            <person name="Heuer A."/>
            <person name="Rast P."/>
            <person name="Oberbeckmann S."/>
            <person name="Bunk B."/>
            <person name="Jeske O."/>
            <person name="Meyerdierks A."/>
            <person name="Storesund J.E."/>
            <person name="Kallscheuer N."/>
            <person name="Luecker S."/>
            <person name="Lage O.M."/>
            <person name="Pohl T."/>
            <person name="Merkel B.J."/>
            <person name="Hornburger P."/>
            <person name="Mueller R.-W."/>
            <person name="Bruemmer F."/>
            <person name="Labrenz M."/>
            <person name="Spormann A.M."/>
            <person name="Op Den Camp H."/>
            <person name="Overmann J."/>
            <person name="Amann R."/>
            <person name="Jetten M.S.M."/>
            <person name="Mascher T."/>
            <person name="Medema M.H."/>
            <person name="Devos D.P."/>
            <person name="Kaster A.-K."/>
            <person name="Ovreas L."/>
            <person name="Rohde M."/>
            <person name="Galperin M.Y."/>
            <person name="Jogler C."/>
        </authorList>
    </citation>
    <scope>NUCLEOTIDE SEQUENCE [LARGE SCALE GENOMIC DNA]</scope>
    <source>
        <strain evidence="11 12">Pla22</strain>
    </source>
</reference>
<dbReference type="RefSeq" id="WP_146517001.1">
    <property type="nucleotide sequence ID" value="NZ_SJPI01000003.1"/>
</dbReference>
<dbReference type="PROSITE" id="PS51885">
    <property type="entry name" value="NEPRILYSIN"/>
    <property type="match status" value="1"/>
</dbReference>
<evidence type="ECO:0000256" key="4">
    <source>
        <dbReference type="ARBA" id="ARBA00022723"/>
    </source>
</evidence>
<dbReference type="InterPro" id="IPR018497">
    <property type="entry name" value="Peptidase_M13_C"/>
</dbReference>
<feature type="chain" id="PRO_5022739111" evidence="8">
    <location>
        <begin position="21"/>
        <end position="678"/>
    </location>
</feature>
<dbReference type="CDD" id="cd08662">
    <property type="entry name" value="M13"/>
    <property type="match status" value="1"/>
</dbReference>
<dbReference type="InterPro" id="IPR000718">
    <property type="entry name" value="Peptidase_M13"/>
</dbReference>
<dbReference type="Proteomes" id="UP000316598">
    <property type="component" value="Unassembled WGS sequence"/>
</dbReference>
<sequence precursor="true">MIRLLFALSLSLSAGLFSVADQPDKIAEPPKVSGIDQSLFSPTVEPGDNFYTYANEVWLNKTEIPGDKSNYGIFTLLDDQTREQVRTLIEKAAAEGGEKGSATQKVGDLYNSVLNLEARNQAGIKPIKPMLEMIDNAEPEDLVRVAGKLSKRGVNPAFGMYVNVDAKDSDSYAVYLTQGGLTLPDRDYYLEDDERYVTLRDQLKTYISDMMTIIGVDNAESAAAQVLEVEKTLAEYQWTKTENRDPVKTYNKKTAEEMRALMTVFDWQGYAEGADMGSVESFVVRQPSYFEMIGQLSRNIDSDAAKNYMRFRVIDTYADSLSEEIEQRHFAFHQTAVSGVTEQEPMWKRAVSTTGSVLGELVGQIYVEEHFTPEAKEAMNELVENLKKAFAARIETRDWMGEGTKKQALEKLSMFTTKIGYPDEWKDYSKLQIDSLVLAENLIAYGEFEHARELAKLGGPIDRSEWHMTPQTINAYYNPVMNEIVFPAAILQPPFFNLKADDAVNYGAIGAVIGHELSHGFDDKGSKYDGKGNLRMWWTETDREEFERRAKDLVGQYSEFEPVKGNYVNGELTLGENIGDLGGLSVAYEAYRLSLNGQEAPVIDGLTGDQRFFLGWSQIWRRLYREPELLKRLVTDPHSPSEFRVNGIVRNMDAWYKAFDVKPDDDLYLAPEKRVRIW</sequence>
<dbReference type="AlphaFoldDB" id="A0A5C5WHM2"/>
<keyword evidence="7" id="KW-0482">Metalloprotease</keyword>
<evidence type="ECO:0000256" key="8">
    <source>
        <dbReference type="SAM" id="SignalP"/>
    </source>
</evidence>
<evidence type="ECO:0000256" key="1">
    <source>
        <dbReference type="ARBA" id="ARBA00001947"/>
    </source>
</evidence>
<keyword evidence="5 11" id="KW-0378">Hydrolase</keyword>
<dbReference type="EC" id="3.4.24.-" evidence="11"/>
<dbReference type="SUPFAM" id="SSF55486">
    <property type="entry name" value="Metalloproteases ('zincins'), catalytic domain"/>
    <property type="match status" value="1"/>
</dbReference>
<dbReference type="InterPro" id="IPR042089">
    <property type="entry name" value="Peptidase_M13_dom_2"/>
</dbReference>
<organism evidence="11 12">
    <name type="scientific">Rubripirellula amarantea</name>
    <dbReference type="NCBI Taxonomy" id="2527999"/>
    <lineage>
        <taxon>Bacteria</taxon>
        <taxon>Pseudomonadati</taxon>
        <taxon>Planctomycetota</taxon>
        <taxon>Planctomycetia</taxon>
        <taxon>Pirellulales</taxon>
        <taxon>Pirellulaceae</taxon>
        <taxon>Rubripirellula</taxon>
    </lineage>
</organism>
<evidence type="ECO:0000313" key="12">
    <source>
        <dbReference type="Proteomes" id="UP000316598"/>
    </source>
</evidence>
<evidence type="ECO:0000256" key="6">
    <source>
        <dbReference type="ARBA" id="ARBA00022833"/>
    </source>
</evidence>
<dbReference type="PANTHER" id="PTHR11733:SF167">
    <property type="entry name" value="FI17812P1-RELATED"/>
    <property type="match status" value="1"/>
</dbReference>
<dbReference type="Pfam" id="PF05649">
    <property type="entry name" value="Peptidase_M13_N"/>
    <property type="match status" value="1"/>
</dbReference>
<dbReference type="OrthoDB" id="9775677at2"/>
<accession>A0A5C5WHM2</accession>
<evidence type="ECO:0000259" key="9">
    <source>
        <dbReference type="Pfam" id="PF01431"/>
    </source>
</evidence>
<keyword evidence="8" id="KW-0732">Signal</keyword>
<proteinExistence type="inferred from homology"/>
<evidence type="ECO:0000256" key="2">
    <source>
        <dbReference type="ARBA" id="ARBA00007357"/>
    </source>
</evidence>
<dbReference type="PRINTS" id="PR00786">
    <property type="entry name" value="NEPRILYSIN"/>
</dbReference>
<feature type="domain" description="Peptidase M13 C-terminal" evidence="9">
    <location>
        <begin position="474"/>
        <end position="675"/>
    </location>
</feature>
<name>A0A5C5WHM2_9BACT</name>
<dbReference type="Pfam" id="PF01431">
    <property type="entry name" value="Peptidase_M13"/>
    <property type="match status" value="1"/>
</dbReference>
<dbReference type="Gene3D" id="1.10.1380.10">
    <property type="entry name" value="Neutral endopeptidase , domain2"/>
    <property type="match status" value="1"/>
</dbReference>
<gene>
    <name evidence="11" type="primary">pepO</name>
    <name evidence="11" type="ORF">Pla22_47000</name>
</gene>
<keyword evidence="3" id="KW-0645">Protease</keyword>
<dbReference type="GO" id="GO:0005886">
    <property type="term" value="C:plasma membrane"/>
    <property type="evidence" value="ECO:0007669"/>
    <property type="project" value="TreeGrafter"/>
</dbReference>
<feature type="signal peptide" evidence="8">
    <location>
        <begin position="1"/>
        <end position="20"/>
    </location>
</feature>
<dbReference type="GO" id="GO:0016485">
    <property type="term" value="P:protein processing"/>
    <property type="evidence" value="ECO:0007669"/>
    <property type="project" value="TreeGrafter"/>
</dbReference>
<dbReference type="GO" id="GO:0004222">
    <property type="term" value="F:metalloendopeptidase activity"/>
    <property type="evidence" value="ECO:0007669"/>
    <property type="project" value="InterPro"/>
</dbReference>
<keyword evidence="12" id="KW-1185">Reference proteome</keyword>
<dbReference type="PANTHER" id="PTHR11733">
    <property type="entry name" value="ZINC METALLOPROTEASE FAMILY M13 NEPRILYSIN-RELATED"/>
    <property type="match status" value="1"/>
</dbReference>
<dbReference type="EMBL" id="SJPI01000003">
    <property type="protein sequence ID" value="TWT49503.1"/>
    <property type="molecule type" value="Genomic_DNA"/>
</dbReference>
<evidence type="ECO:0000256" key="7">
    <source>
        <dbReference type="ARBA" id="ARBA00023049"/>
    </source>
</evidence>
<dbReference type="GO" id="GO:0046872">
    <property type="term" value="F:metal ion binding"/>
    <property type="evidence" value="ECO:0007669"/>
    <property type="project" value="UniProtKB-KW"/>
</dbReference>
<evidence type="ECO:0000256" key="3">
    <source>
        <dbReference type="ARBA" id="ARBA00022670"/>
    </source>
</evidence>
<dbReference type="Gene3D" id="3.40.390.10">
    <property type="entry name" value="Collagenase (Catalytic Domain)"/>
    <property type="match status" value="1"/>
</dbReference>
<keyword evidence="6" id="KW-0862">Zinc</keyword>
<keyword evidence="4" id="KW-0479">Metal-binding</keyword>
<evidence type="ECO:0000256" key="5">
    <source>
        <dbReference type="ARBA" id="ARBA00022801"/>
    </source>
</evidence>
<comment type="caution">
    <text evidence="11">The sequence shown here is derived from an EMBL/GenBank/DDBJ whole genome shotgun (WGS) entry which is preliminary data.</text>
</comment>
<comment type="cofactor">
    <cofactor evidence="1">
        <name>Zn(2+)</name>
        <dbReference type="ChEBI" id="CHEBI:29105"/>
    </cofactor>
</comment>
<dbReference type="InterPro" id="IPR024079">
    <property type="entry name" value="MetalloPept_cat_dom_sf"/>
</dbReference>
<feature type="domain" description="Peptidase M13 N-terminal" evidence="10">
    <location>
        <begin position="46"/>
        <end position="422"/>
    </location>
</feature>
<comment type="similarity">
    <text evidence="2">Belongs to the peptidase M13 family.</text>
</comment>